<gene>
    <name evidence="3" type="ORF">PHYPA_009760</name>
</gene>
<protein>
    <recommendedName>
        <fullName evidence="2">DUF1421 domain-containing protein</fullName>
    </recommendedName>
</protein>
<feature type="region of interest" description="Disordered" evidence="1">
    <location>
        <begin position="161"/>
        <end position="283"/>
    </location>
</feature>
<feature type="compositionally biased region" description="Low complexity" evidence="1">
    <location>
        <begin position="220"/>
        <end position="235"/>
    </location>
</feature>
<dbReference type="InterPro" id="IPR010820">
    <property type="entry name" value="DUF1421"/>
</dbReference>
<reference evidence="3 5" key="1">
    <citation type="journal article" date="2008" name="Science">
        <title>The Physcomitrella genome reveals evolutionary insights into the conquest of land by plants.</title>
        <authorList>
            <person name="Rensing S."/>
            <person name="Lang D."/>
            <person name="Zimmer A."/>
            <person name="Terry A."/>
            <person name="Salamov A."/>
            <person name="Shapiro H."/>
            <person name="Nishiyama T."/>
            <person name="Perroud P.-F."/>
            <person name="Lindquist E."/>
            <person name="Kamisugi Y."/>
            <person name="Tanahashi T."/>
            <person name="Sakakibara K."/>
            <person name="Fujita T."/>
            <person name="Oishi K."/>
            <person name="Shin-I T."/>
            <person name="Kuroki Y."/>
            <person name="Toyoda A."/>
            <person name="Suzuki Y."/>
            <person name="Hashimoto A."/>
            <person name="Yamaguchi K."/>
            <person name="Sugano A."/>
            <person name="Kohara Y."/>
            <person name="Fujiyama A."/>
            <person name="Anterola A."/>
            <person name="Aoki S."/>
            <person name="Ashton N."/>
            <person name="Barbazuk W.B."/>
            <person name="Barker E."/>
            <person name="Bennetzen J."/>
            <person name="Bezanilla M."/>
            <person name="Blankenship R."/>
            <person name="Cho S.H."/>
            <person name="Dutcher S."/>
            <person name="Estelle M."/>
            <person name="Fawcett J.A."/>
            <person name="Gundlach H."/>
            <person name="Hanada K."/>
            <person name="Heyl A."/>
            <person name="Hicks K.A."/>
            <person name="Hugh J."/>
            <person name="Lohr M."/>
            <person name="Mayer K."/>
            <person name="Melkozernov A."/>
            <person name="Murata T."/>
            <person name="Nelson D."/>
            <person name="Pils B."/>
            <person name="Prigge M."/>
            <person name="Reiss B."/>
            <person name="Renner T."/>
            <person name="Rombauts S."/>
            <person name="Rushton P."/>
            <person name="Sanderfoot A."/>
            <person name="Schween G."/>
            <person name="Shiu S.-H."/>
            <person name="Stueber K."/>
            <person name="Theodoulou F.L."/>
            <person name="Tu H."/>
            <person name="Van de Peer Y."/>
            <person name="Verrier P.J."/>
            <person name="Waters E."/>
            <person name="Wood A."/>
            <person name="Yang L."/>
            <person name="Cove D."/>
            <person name="Cuming A."/>
            <person name="Hasebe M."/>
            <person name="Lucas S."/>
            <person name="Mishler D.B."/>
            <person name="Reski R."/>
            <person name="Grigoriev I."/>
            <person name="Quatrano R.S."/>
            <person name="Boore J.L."/>
        </authorList>
    </citation>
    <scope>NUCLEOTIDE SEQUENCE [LARGE SCALE GENOMIC DNA]</scope>
    <source>
        <strain evidence="4 5">cv. Gransden 2004</strain>
    </source>
</reference>
<proteinExistence type="predicted"/>
<organism evidence="3">
    <name type="scientific">Physcomitrium patens</name>
    <name type="common">Spreading-leaved earth moss</name>
    <name type="synonym">Physcomitrella patens</name>
    <dbReference type="NCBI Taxonomy" id="3218"/>
    <lineage>
        <taxon>Eukaryota</taxon>
        <taxon>Viridiplantae</taxon>
        <taxon>Streptophyta</taxon>
        <taxon>Embryophyta</taxon>
        <taxon>Bryophyta</taxon>
        <taxon>Bryophytina</taxon>
        <taxon>Bryopsida</taxon>
        <taxon>Funariidae</taxon>
        <taxon>Funariales</taxon>
        <taxon>Funariaceae</taxon>
        <taxon>Physcomitrium</taxon>
    </lineage>
</organism>
<dbReference type="InParanoid" id="A0A2K1K9X2"/>
<feature type="region of interest" description="Disordered" evidence="1">
    <location>
        <begin position="328"/>
        <end position="364"/>
    </location>
</feature>
<keyword evidence="5" id="KW-1185">Reference proteome</keyword>
<dbReference type="EMBL" id="ABEU02000007">
    <property type="protein sequence ID" value="PNR50574.1"/>
    <property type="molecule type" value="Genomic_DNA"/>
</dbReference>
<evidence type="ECO:0000259" key="2">
    <source>
        <dbReference type="Pfam" id="PF07223"/>
    </source>
</evidence>
<reference evidence="4" key="3">
    <citation type="submission" date="2020-12" db="UniProtKB">
        <authorList>
            <consortium name="EnsemblPlants"/>
        </authorList>
    </citation>
    <scope>IDENTIFICATION</scope>
</reference>
<evidence type="ECO:0000313" key="5">
    <source>
        <dbReference type="Proteomes" id="UP000006727"/>
    </source>
</evidence>
<dbReference type="Proteomes" id="UP000006727">
    <property type="component" value="Chromosome 7"/>
</dbReference>
<dbReference type="EnsemblPlants" id="Pp3c7_1641V3.1">
    <property type="protein sequence ID" value="Pp3c7_1641V3.1"/>
    <property type="gene ID" value="Pp3c7_1641"/>
</dbReference>
<reference evidence="3 5" key="2">
    <citation type="journal article" date="2018" name="Plant J.">
        <title>The Physcomitrella patens chromosome-scale assembly reveals moss genome structure and evolution.</title>
        <authorList>
            <person name="Lang D."/>
            <person name="Ullrich K.K."/>
            <person name="Murat F."/>
            <person name="Fuchs J."/>
            <person name="Jenkins J."/>
            <person name="Haas F.B."/>
            <person name="Piednoel M."/>
            <person name="Gundlach H."/>
            <person name="Van Bel M."/>
            <person name="Meyberg R."/>
            <person name="Vives C."/>
            <person name="Morata J."/>
            <person name="Symeonidi A."/>
            <person name="Hiss M."/>
            <person name="Muchero W."/>
            <person name="Kamisugi Y."/>
            <person name="Saleh O."/>
            <person name="Blanc G."/>
            <person name="Decker E.L."/>
            <person name="van Gessel N."/>
            <person name="Grimwood J."/>
            <person name="Hayes R.D."/>
            <person name="Graham S.W."/>
            <person name="Gunter L.E."/>
            <person name="McDaniel S.F."/>
            <person name="Hoernstein S.N.W."/>
            <person name="Larsson A."/>
            <person name="Li F.W."/>
            <person name="Perroud P.F."/>
            <person name="Phillips J."/>
            <person name="Ranjan P."/>
            <person name="Rokshar D.S."/>
            <person name="Rothfels C.J."/>
            <person name="Schneider L."/>
            <person name="Shu S."/>
            <person name="Stevenson D.W."/>
            <person name="Thummler F."/>
            <person name="Tillich M."/>
            <person name="Villarreal Aguilar J.C."/>
            <person name="Widiez T."/>
            <person name="Wong G.K."/>
            <person name="Wymore A."/>
            <person name="Zhang Y."/>
            <person name="Zimmer A.D."/>
            <person name="Quatrano R.S."/>
            <person name="Mayer K.F.X."/>
            <person name="Goodstein D."/>
            <person name="Casacuberta J.M."/>
            <person name="Vandepoele K."/>
            <person name="Reski R."/>
            <person name="Cuming A.C."/>
            <person name="Tuskan G.A."/>
            <person name="Maumus F."/>
            <person name="Salse J."/>
            <person name="Schmutz J."/>
            <person name="Rensing S.A."/>
        </authorList>
    </citation>
    <scope>NUCLEOTIDE SEQUENCE [LARGE SCALE GENOMIC DNA]</scope>
    <source>
        <strain evidence="4 5">cv. Gransden 2004</strain>
    </source>
</reference>
<feature type="domain" description="DUF1421" evidence="2">
    <location>
        <begin position="368"/>
        <end position="411"/>
    </location>
</feature>
<name>A0A2K1K9X2_PHYPA</name>
<dbReference type="STRING" id="3218.A0A2K1K9X2"/>
<dbReference type="PANTHER" id="PTHR31805">
    <property type="entry name" value="RECEPTOR-LIKE KINASE, PUTATIVE (DUF1421)-RELATED"/>
    <property type="match status" value="1"/>
</dbReference>
<sequence length="447" mass="48623">MLVDKMEYQGQQGGGEVRFNTSHELLPSTAVANDKMLQHYQQQFGQQQFDARSDVRLPNQKFQSNPSSCGGAAQQHLPIPSFVERAFPQEERGIVEAATYVHDLMRVMESMTGRIGQLESSTWRLEQKVLELKGGSEKSREISGDKILFVETMLSERQFGGEGISLSSGHSHMPLQPPPAQSPRASQLPETPSYQMGQLSHPPHHSHHLPGHPPPPYMTSQQRPPSPQQSYYGSFPHPPAELPSYGATIPGPFKGQSGGFGQEVPPPPYGSQSHQSPLGVPDGSQMYNDQSAVMPPLQFQGRPGVLAYEQLMGPSPGYSNLEYGIGQQTPSAPSSGAGGYRRLPTAQPREGAPTPSGATPVPTNRMSIDEVIDRAALMGFSKDQVWAVAREFSENSQAVDFNIVLDKLVNGESCSAASQRLVSKGLKFGAALRTLLVCFQLVHCKDN</sequence>
<dbReference type="Pfam" id="PF07223">
    <property type="entry name" value="DUF1421"/>
    <property type="match status" value="1"/>
</dbReference>
<dbReference type="PaxDb" id="3218-PP1S130_44V6.1"/>
<evidence type="ECO:0000256" key="1">
    <source>
        <dbReference type="SAM" id="MobiDB-lite"/>
    </source>
</evidence>
<evidence type="ECO:0000313" key="4">
    <source>
        <dbReference type="EnsemblPlants" id="Pp3c7_1641V3.1"/>
    </source>
</evidence>
<dbReference type="Gramene" id="Pp3c7_1641V3.1">
    <property type="protein sequence ID" value="Pp3c7_1641V3.1"/>
    <property type="gene ID" value="Pp3c7_1641"/>
</dbReference>
<dbReference type="AlphaFoldDB" id="A0A2K1K9X2"/>
<evidence type="ECO:0000313" key="3">
    <source>
        <dbReference type="EMBL" id="PNR50574.1"/>
    </source>
</evidence>
<accession>A0A2K1K9X2</accession>
<dbReference type="PANTHER" id="PTHR31805:SF14">
    <property type="entry name" value="RECEPTOR-LIKE KINASE, PUTATIVE (DUF1421)-RELATED"/>
    <property type="match status" value="1"/>
</dbReference>